<name>A0ABN9QYS5_9DINO</name>
<protein>
    <recommendedName>
        <fullName evidence="4">ATPase dynein-related AAA domain-containing protein</fullName>
    </recommendedName>
</protein>
<evidence type="ECO:0000256" key="1">
    <source>
        <dbReference type="SAM" id="MobiDB-lite"/>
    </source>
</evidence>
<accession>A0ABN9QYS5</accession>
<sequence length="697" mass="76183">MAQPVETLFDELIASNSSSAYETHQRADITPASEDGIDISSIKVFLDTLPRDNRYKNQKTWKVVVDYMSEWVAPEGFSLEALGDAAKGGVQAAPPDSVPSGVLPGQPLAEADTVQLVMERNEDGTYEVLKIFNLKEPVSAAHAHGLCVGDALRVPKRANAYGARKAFQTILQRARGWRLLFAKTVDEDAGANHGKRKSPHRGEITRGIEFIKVHSPPMGTMAQVEWLLINNKAKDPPIRGWPAAYVNKICEIKAKSKMTAELEQDFPLTASDLKDSVFRDVVSAIAPYLPDHGLLAVGRPGAGKTPFAFIMAPGLGQYWLDQAGVEGVTPGWYRGKQFDDFKGVDSLVHNGVVIDDGNVPKFRCDDVKQFMDAGFKRHVDCRYSPASFAKNCFRAICDNTWDSAAEPSNPQHGVFIKWGTFYAMIRPSFSDGANMWAYGDWKRGVRNYPDGFKQAKAAERELFANLLRERPRGDAGASSVRRAPEAAWQPWDGSLPANSDGAPGWWALLAPEKKSELARFAHQAIQHYRGLLPDVFEDMRREFGVSCDAASDVVHYFLAGVAESEEISRAVEAGLAEVLGGGAVAEGMGEEQVIAALADEEEALKEMEAGLAAKELEGQRDAEAEWDAAQQDANGFLGFDDPPAEKGIQYYARALPRHEKNAHLIAEEQTAVLPRQEQGAELAAEEQAAEEAGSASP</sequence>
<evidence type="ECO:0000313" key="2">
    <source>
        <dbReference type="EMBL" id="CAK0811041.1"/>
    </source>
</evidence>
<gene>
    <name evidence="2" type="ORF">PCOR1329_LOCUS15794</name>
</gene>
<comment type="caution">
    <text evidence="2">The sequence shown here is derived from an EMBL/GenBank/DDBJ whole genome shotgun (WGS) entry which is preliminary data.</text>
</comment>
<evidence type="ECO:0008006" key="4">
    <source>
        <dbReference type="Google" id="ProtNLM"/>
    </source>
</evidence>
<proteinExistence type="predicted"/>
<dbReference type="Proteomes" id="UP001189429">
    <property type="component" value="Unassembled WGS sequence"/>
</dbReference>
<evidence type="ECO:0000313" key="3">
    <source>
        <dbReference type="Proteomes" id="UP001189429"/>
    </source>
</evidence>
<feature type="non-terminal residue" evidence="2">
    <location>
        <position position="697"/>
    </location>
</feature>
<feature type="region of interest" description="Disordered" evidence="1">
    <location>
        <begin position="675"/>
        <end position="697"/>
    </location>
</feature>
<dbReference type="EMBL" id="CAUYUJ010004803">
    <property type="protein sequence ID" value="CAK0811041.1"/>
    <property type="molecule type" value="Genomic_DNA"/>
</dbReference>
<organism evidence="2 3">
    <name type="scientific">Prorocentrum cordatum</name>
    <dbReference type="NCBI Taxonomy" id="2364126"/>
    <lineage>
        <taxon>Eukaryota</taxon>
        <taxon>Sar</taxon>
        <taxon>Alveolata</taxon>
        <taxon>Dinophyceae</taxon>
        <taxon>Prorocentrales</taxon>
        <taxon>Prorocentraceae</taxon>
        <taxon>Prorocentrum</taxon>
    </lineage>
</organism>
<reference evidence="2" key="1">
    <citation type="submission" date="2023-10" db="EMBL/GenBank/DDBJ databases">
        <authorList>
            <person name="Chen Y."/>
            <person name="Shah S."/>
            <person name="Dougan E. K."/>
            <person name="Thang M."/>
            <person name="Chan C."/>
        </authorList>
    </citation>
    <scope>NUCLEOTIDE SEQUENCE [LARGE SCALE GENOMIC DNA]</scope>
</reference>
<keyword evidence="3" id="KW-1185">Reference proteome</keyword>